<dbReference type="Gene3D" id="1.10.10.630">
    <property type="entry name" value="DnaD domain-like"/>
    <property type="match status" value="1"/>
</dbReference>
<feature type="domain" description="DnaB/C C-terminal" evidence="2">
    <location>
        <begin position="225"/>
        <end position="293"/>
    </location>
</feature>
<gene>
    <name evidence="3" type="ORF">FRX57_02905</name>
</gene>
<organism evidence="3 4">
    <name type="scientific">Streptococcus cuniculipharyngis</name>
    <dbReference type="NCBI Taxonomy" id="1562651"/>
    <lineage>
        <taxon>Bacteria</taxon>
        <taxon>Bacillati</taxon>
        <taxon>Bacillota</taxon>
        <taxon>Bacilli</taxon>
        <taxon>Lactobacillales</taxon>
        <taxon>Streptococcaceae</taxon>
        <taxon>Streptococcus</taxon>
    </lineage>
</organism>
<evidence type="ECO:0000313" key="4">
    <source>
        <dbReference type="Proteomes" id="UP000317430"/>
    </source>
</evidence>
<dbReference type="EMBL" id="VOHL01000001">
    <property type="protein sequence ID" value="TWS99163.1"/>
    <property type="molecule type" value="Genomic_DNA"/>
</dbReference>
<keyword evidence="4" id="KW-1185">Reference proteome</keyword>
<dbReference type="PANTHER" id="PTHR37293:SF5">
    <property type="entry name" value="DNA REPLICATION PROTEIN"/>
    <property type="match status" value="1"/>
</dbReference>
<dbReference type="RefSeq" id="WP_146566456.1">
    <property type="nucleotide sequence ID" value="NZ_VOHL01000001.1"/>
</dbReference>
<comment type="similarity">
    <text evidence="1">Belongs to the DnaB/DnaD family.</text>
</comment>
<dbReference type="Proteomes" id="UP000317430">
    <property type="component" value="Unassembled WGS sequence"/>
</dbReference>
<name>A0A5C5SG94_9STRE</name>
<comment type="caution">
    <text evidence="3">The sequence shown here is derived from an EMBL/GenBank/DDBJ whole genome shotgun (WGS) entry which is preliminary data.</text>
</comment>
<dbReference type="AlphaFoldDB" id="A0A5C5SG94"/>
<dbReference type="InterPro" id="IPR006343">
    <property type="entry name" value="DnaB/C_C"/>
</dbReference>
<dbReference type="SUPFAM" id="SSF158499">
    <property type="entry name" value="DnaD domain-like"/>
    <property type="match status" value="1"/>
</dbReference>
<dbReference type="Pfam" id="PF07261">
    <property type="entry name" value="DnaB_2"/>
    <property type="match status" value="1"/>
</dbReference>
<dbReference type="Pfam" id="PF13730">
    <property type="entry name" value="HTH_36"/>
    <property type="match status" value="1"/>
</dbReference>
<evidence type="ECO:0000259" key="2">
    <source>
        <dbReference type="Pfam" id="PF07261"/>
    </source>
</evidence>
<evidence type="ECO:0000256" key="1">
    <source>
        <dbReference type="ARBA" id="ARBA00093462"/>
    </source>
</evidence>
<protein>
    <submittedName>
        <fullName evidence="3">DnaD domain protein</fullName>
    </submittedName>
</protein>
<sequence length="337" mass="38125">MSEIAEVGKYRFVKLFEVMLEHEELLTLSFYARGLHSILYDRLQLARRYEERYQDKDGEFFVEVSAETMCRWLGISKPTLIKVKKELIDAGLLVEKKGGFNKPNRLYPQSLASVVNLTGAEEFGLFDGKDDSQVGVVLESTREHGDALIGDDKGVKNLNGVKKFNDVGKNSLPTGLKNFTTGGKNSLLPEVKNLYPNQTIYQTNHQTINQTYLQTRESVSVGRYYQERVGVLDGVQYEQLMDFVSQDEMSEEVLCLAIDLAADKGKRSFKYLLGILRNWRQAGIKTVGDVMARETERKAQQSSPSAIPTWSQPGYKAKTYDDLLTEVEEIDDDADAF</sequence>
<proteinExistence type="inferred from homology"/>
<dbReference type="InterPro" id="IPR053162">
    <property type="entry name" value="DnaD"/>
</dbReference>
<dbReference type="InterPro" id="IPR034829">
    <property type="entry name" value="DnaD-like_sf"/>
</dbReference>
<dbReference type="NCBIfam" id="TIGR01446">
    <property type="entry name" value="DnaD_dom"/>
    <property type="match status" value="1"/>
</dbReference>
<dbReference type="PANTHER" id="PTHR37293">
    <property type="entry name" value="PHAGE REPLICATION PROTEIN-RELATED"/>
    <property type="match status" value="1"/>
</dbReference>
<evidence type="ECO:0000313" key="3">
    <source>
        <dbReference type="EMBL" id="TWS99163.1"/>
    </source>
</evidence>
<reference evidence="3 4" key="1">
    <citation type="submission" date="2019-08" db="EMBL/GenBank/DDBJ databases">
        <authorList>
            <person name="Lei W."/>
        </authorList>
    </citation>
    <scope>NUCLEOTIDE SEQUENCE [LARGE SCALE GENOMIC DNA]</scope>
    <source>
        <strain evidence="3 4">CCUG 66496</strain>
    </source>
</reference>
<dbReference type="OrthoDB" id="3199595at2"/>
<accession>A0A5C5SG94</accession>